<evidence type="ECO:0000313" key="1">
    <source>
        <dbReference type="EMBL" id="SVC59620.1"/>
    </source>
</evidence>
<evidence type="ECO:0008006" key="2">
    <source>
        <dbReference type="Google" id="ProtNLM"/>
    </source>
</evidence>
<reference evidence="1" key="1">
    <citation type="submission" date="2018-05" db="EMBL/GenBank/DDBJ databases">
        <authorList>
            <person name="Lanie J.A."/>
            <person name="Ng W.-L."/>
            <person name="Kazmierczak K.M."/>
            <person name="Andrzejewski T.M."/>
            <person name="Davidsen T.M."/>
            <person name="Wayne K.J."/>
            <person name="Tettelin H."/>
            <person name="Glass J.I."/>
            <person name="Rusch D."/>
            <person name="Podicherti R."/>
            <person name="Tsui H.-C.T."/>
            <person name="Winkler M.E."/>
        </authorList>
    </citation>
    <scope>NUCLEOTIDE SEQUENCE</scope>
</reference>
<sequence>MHKEGINFINGVKKNSEESYNGQTTSQYADIIKKIIEQNNYRTLLEYGCGKAFYYDNQFVLKNKKINSLKDYWGVGVRLYDPCFEKFSVLTTKKSDLTICIDVLEHIPEEDINWVLKEFFKLTKSMVFMNIACTPAVALLPNGKNAHINIQTPKFWHKKLMEMKKMYKNIKIICCYSLKSESSDSKKKFMFSNIDDNIKKYL</sequence>
<organism evidence="1">
    <name type="scientific">marine metagenome</name>
    <dbReference type="NCBI Taxonomy" id="408172"/>
    <lineage>
        <taxon>unclassified sequences</taxon>
        <taxon>metagenomes</taxon>
        <taxon>ecological metagenomes</taxon>
    </lineage>
</organism>
<dbReference type="EMBL" id="UINC01099954">
    <property type="protein sequence ID" value="SVC59620.1"/>
    <property type="molecule type" value="Genomic_DNA"/>
</dbReference>
<gene>
    <name evidence="1" type="ORF">METZ01_LOCUS312474</name>
</gene>
<proteinExistence type="predicted"/>
<dbReference type="InterPro" id="IPR029063">
    <property type="entry name" value="SAM-dependent_MTases_sf"/>
</dbReference>
<protein>
    <recommendedName>
        <fullName evidence="2">Methyltransferase type 11 domain-containing protein</fullName>
    </recommendedName>
</protein>
<dbReference type="AlphaFoldDB" id="A0A382NFY9"/>
<dbReference type="Gene3D" id="3.40.50.150">
    <property type="entry name" value="Vaccinia Virus protein VP39"/>
    <property type="match status" value="1"/>
</dbReference>
<accession>A0A382NFY9</accession>
<name>A0A382NFY9_9ZZZZ</name>